<accession>A0ABU6NE27</accession>
<dbReference type="SUPFAM" id="SSF54184">
    <property type="entry name" value="Penicillin-binding protein 2x (pbp-2x), c-terminal domain"/>
    <property type="match status" value="2"/>
</dbReference>
<feature type="domain" description="PASTA" evidence="2">
    <location>
        <begin position="255"/>
        <end position="309"/>
    </location>
</feature>
<dbReference type="InterPro" id="IPR012338">
    <property type="entry name" value="Beta-lactam/transpept-like"/>
</dbReference>
<dbReference type="SUPFAM" id="SSF56601">
    <property type="entry name" value="beta-lactamase/transpeptidase-like"/>
    <property type="match status" value="1"/>
</dbReference>
<sequence length="332" mass="35525">PNEAAGRIQFNYPIEKVTTAFGQGTAVTPIELIQAATAVANDGKMMKPHVVDKIVNHDTGKVIKQTEAEVAGTPITAQTAKTVRDYLETVVTSKNGTGHRYKIDGYSVAGKTGTANIPNPNGGGYLTGPQNYIFSFLGMAPKNDPKLIVYVAVQQPQIDNYELGSRPVSEIFKPVMKNSLQYLNIRPSKLEKSTSVKIGDFSGASVTETVKDLKSQGFNPIVLGKGPDVTMQLPKAGTTILEGEKVLLGTSGDLIAPDMTGWSLRDVMQLVEIADLKFNVAGSGYVVKQNLTPGSPLKSGENLIVQLQSPEQQSKNIGNTSQEKSSDQTTSD</sequence>
<evidence type="ECO:0000256" key="1">
    <source>
        <dbReference type="SAM" id="MobiDB-lite"/>
    </source>
</evidence>
<evidence type="ECO:0000313" key="3">
    <source>
        <dbReference type="EMBL" id="MED3564434.1"/>
    </source>
</evidence>
<dbReference type="PROSITE" id="PS51178">
    <property type="entry name" value="PASTA"/>
    <property type="match status" value="2"/>
</dbReference>
<dbReference type="EMBL" id="JARMQG010000342">
    <property type="protein sequence ID" value="MED3564434.1"/>
    <property type="molecule type" value="Genomic_DNA"/>
</dbReference>
<dbReference type="CDD" id="cd06576">
    <property type="entry name" value="PASTA_Pbp2x-like_1"/>
    <property type="match status" value="1"/>
</dbReference>
<evidence type="ECO:0000259" key="2">
    <source>
        <dbReference type="PROSITE" id="PS51178"/>
    </source>
</evidence>
<name>A0ABU6NE27_9BACI</name>
<evidence type="ECO:0000313" key="4">
    <source>
        <dbReference type="Proteomes" id="UP001330749"/>
    </source>
</evidence>
<protein>
    <submittedName>
        <fullName evidence="3">Penicillin-binding transpeptidase domain-containing protein</fullName>
    </submittedName>
</protein>
<dbReference type="InterPro" id="IPR050515">
    <property type="entry name" value="Beta-lactam/transpept"/>
</dbReference>
<dbReference type="Pfam" id="PF00905">
    <property type="entry name" value="Transpeptidase"/>
    <property type="match status" value="1"/>
</dbReference>
<dbReference type="Proteomes" id="UP001330749">
    <property type="component" value="Unassembled WGS sequence"/>
</dbReference>
<dbReference type="SMART" id="SM00740">
    <property type="entry name" value="PASTA"/>
    <property type="match status" value="2"/>
</dbReference>
<dbReference type="Gene3D" id="3.90.1310.10">
    <property type="entry name" value="Penicillin-binding protein 2a (Domain 2)"/>
    <property type="match status" value="1"/>
</dbReference>
<comment type="caution">
    <text evidence="3">The sequence shown here is derived from an EMBL/GenBank/DDBJ whole genome shotgun (WGS) entry which is preliminary data.</text>
</comment>
<gene>
    <name evidence="3" type="ORF">P4447_18630</name>
</gene>
<reference evidence="3 4" key="1">
    <citation type="submission" date="2023-03" db="EMBL/GenBank/DDBJ databases">
        <title>Bacillus Genome Sequencing.</title>
        <authorList>
            <person name="Dunlap C."/>
        </authorList>
    </citation>
    <scope>NUCLEOTIDE SEQUENCE [LARGE SCALE GENOMIC DNA]</scope>
    <source>
        <strain evidence="3 4">B-14544</strain>
    </source>
</reference>
<dbReference type="Gene3D" id="3.40.710.10">
    <property type="entry name" value="DD-peptidase/beta-lactamase superfamily"/>
    <property type="match status" value="1"/>
</dbReference>
<dbReference type="InterPro" id="IPR001460">
    <property type="entry name" value="PCN-bd_Tpept"/>
</dbReference>
<organism evidence="3 4">
    <name type="scientific">Bacillus xiapuensis</name>
    <dbReference type="NCBI Taxonomy" id="2014075"/>
    <lineage>
        <taxon>Bacteria</taxon>
        <taxon>Bacillati</taxon>
        <taxon>Bacillota</taxon>
        <taxon>Bacilli</taxon>
        <taxon>Bacillales</taxon>
        <taxon>Bacillaceae</taxon>
        <taxon>Bacillus</taxon>
    </lineage>
</organism>
<dbReference type="Pfam" id="PF03793">
    <property type="entry name" value="PASTA"/>
    <property type="match status" value="2"/>
</dbReference>
<dbReference type="RefSeq" id="WP_327969568.1">
    <property type="nucleotide sequence ID" value="NZ_JARMQG010000342.1"/>
</dbReference>
<feature type="region of interest" description="Disordered" evidence="1">
    <location>
        <begin position="308"/>
        <end position="332"/>
    </location>
</feature>
<dbReference type="PANTHER" id="PTHR30627">
    <property type="entry name" value="PEPTIDOGLYCAN D,D-TRANSPEPTIDASE"/>
    <property type="match status" value="1"/>
</dbReference>
<keyword evidence="4" id="KW-1185">Reference proteome</keyword>
<feature type="non-terminal residue" evidence="3">
    <location>
        <position position="1"/>
    </location>
</feature>
<dbReference type="InterPro" id="IPR005543">
    <property type="entry name" value="PASTA_dom"/>
</dbReference>
<dbReference type="CDD" id="cd06575">
    <property type="entry name" value="PASTA_Pbp2x-like_2"/>
    <property type="match status" value="1"/>
</dbReference>
<dbReference type="PANTHER" id="PTHR30627:SF26">
    <property type="entry name" value="PENICILLIN-BINDING PROTEIN 2B"/>
    <property type="match status" value="1"/>
</dbReference>
<proteinExistence type="predicted"/>
<feature type="domain" description="PASTA" evidence="2">
    <location>
        <begin position="192"/>
        <end position="252"/>
    </location>
</feature>